<evidence type="ECO:0000259" key="1">
    <source>
        <dbReference type="Pfam" id="PF04028"/>
    </source>
</evidence>
<gene>
    <name evidence="2" type="ORF">SAMN06269117_10958</name>
</gene>
<evidence type="ECO:0000313" key="3">
    <source>
        <dbReference type="Proteomes" id="UP000317315"/>
    </source>
</evidence>
<dbReference type="OrthoDB" id="9810508at2"/>
<dbReference type="RefSeq" id="WP_142935157.1">
    <property type="nucleotide sequence ID" value="NZ_FXTM01000009.1"/>
</dbReference>
<proteinExistence type="predicted"/>
<name>A0A521C3G6_9BACT</name>
<sequence length="205" mass="23376">MRLSNPEFLFRVSSLWVRTLRIEKIFLSEPKFPSIVAFWHGRMFLLPFALKEYSDKVAILISRHRDGELISNIVGKMGFKTIRGSTGVGKGGERAFLRMVDWLEKGGVVAITPDGPRGPVEVVKRGIAKLSMKTGVPIYPLTFSSSRKIHLNSWDRFLIPLPFSRCKVVLGKPILPEKFKDEESLRKEVELKLRSLIRKVDRGEL</sequence>
<accession>A0A521C3G6</accession>
<keyword evidence="3" id="KW-1185">Reference proteome</keyword>
<organism evidence="2 3">
    <name type="scientific">Balnearium lithotrophicum</name>
    <dbReference type="NCBI Taxonomy" id="223788"/>
    <lineage>
        <taxon>Bacteria</taxon>
        <taxon>Pseudomonadati</taxon>
        <taxon>Aquificota</taxon>
        <taxon>Aquificia</taxon>
        <taxon>Desulfurobacteriales</taxon>
        <taxon>Desulfurobacteriaceae</taxon>
        <taxon>Balnearium</taxon>
    </lineage>
</organism>
<dbReference type="EMBL" id="FXTM01000009">
    <property type="protein sequence ID" value="SMO54026.1"/>
    <property type="molecule type" value="Genomic_DNA"/>
</dbReference>
<dbReference type="InterPro" id="IPR007172">
    <property type="entry name" value="DUF374"/>
</dbReference>
<dbReference type="CDD" id="cd07983">
    <property type="entry name" value="LPLAT_DUF374-like"/>
    <property type="match status" value="1"/>
</dbReference>
<dbReference type="Pfam" id="PF04028">
    <property type="entry name" value="DUF374"/>
    <property type="match status" value="1"/>
</dbReference>
<dbReference type="AlphaFoldDB" id="A0A521C3G6"/>
<dbReference type="Proteomes" id="UP000317315">
    <property type="component" value="Unassembled WGS sequence"/>
</dbReference>
<evidence type="ECO:0000313" key="2">
    <source>
        <dbReference type="EMBL" id="SMO54026.1"/>
    </source>
</evidence>
<protein>
    <recommendedName>
        <fullName evidence="1">DUF374 domain-containing protein</fullName>
    </recommendedName>
</protein>
<dbReference type="SUPFAM" id="SSF69593">
    <property type="entry name" value="Glycerol-3-phosphate (1)-acyltransferase"/>
    <property type="match status" value="1"/>
</dbReference>
<feature type="domain" description="DUF374" evidence="1">
    <location>
        <begin position="55"/>
        <end position="119"/>
    </location>
</feature>
<reference evidence="2 3" key="1">
    <citation type="submission" date="2017-05" db="EMBL/GenBank/DDBJ databases">
        <authorList>
            <person name="Varghese N."/>
            <person name="Submissions S."/>
        </authorList>
    </citation>
    <scope>NUCLEOTIDE SEQUENCE [LARGE SCALE GENOMIC DNA]</scope>
    <source>
        <strain evidence="2 3">DSM 16304</strain>
    </source>
</reference>